<protein>
    <recommendedName>
        <fullName evidence="4">DUF790 family protein</fullName>
    </recommendedName>
</protein>
<dbReference type="PANTHER" id="PTHR39640">
    <property type="entry name" value="VNG6129C"/>
    <property type="match status" value="1"/>
</dbReference>
<feature type="region of interest" description="Disordered" evidence="1">
    <location>
        <begin position="343"/>
        <end position="387"/>
    </location>
</feature>
<accession>A0A402AFI4</accession>
<feature type="compositionally biased region" description="Basic and acidic residues" evidence="1">
    <location>
        <begin position="358"/>
        <end position="368"/>
    </location>
</feature>
<name>A0A402AFI4_9CHLR</name>
<dbReference type="PANTHER" id="PTHR39640:SF1">
    <property type="entry name" value="DUF790 FAMILY PROTEIN"/>
    <property type="match status" value="1"/>
</dbReference>
<comment type="caution">
    <text evidence="2">The sequence shown here is derived from an EMBL/GenBank/DDBJ whole genome shotgun (WGS) entry which is preliminary data.</text>
</comment>
<reference evidence="3" key="1">
    <citation type="submission" date="2018-12" db="EMBL/GenBank/DDBJ databases">
        <title>Tengunoibacter tsumagoiensis gen. nov., sp. nov., Dictyobacter kobayashii sp. nov., D. alpinus sp. nov., and D. joshuensis sp. nov. and description of Dictyobacteraceae fam. nov. within the order Ktedonobacterales isolated from Tengu-no-mugimeshi.</title>
        <authorList>
            <person name="Wang C.M."/>
            <person name="Zheng Y."/>
            <person name="Sakai Y."/>
            <person name="Toyoda A."/>
            <person name="Minakuchi Y."/>
            <person name="Abe K."/>
            <person name="Yokota A."/>
            <person name="Yabe S."/>
        </authorList>
    </citation>
    <scope>NUCLEOTIDE SEQUENCE [LARGE SCALE GENOMIC DNA]</scope>
    <source>
        <strain evidence="3">Uno11</strain>
    </source>
</reference>
<dbReference type="InterPro" id="IPR008508">
    <property type="entry name" value="Bax1"/>
</dbReference>
<evidence type="ECO:0000313" key="3">
    <source>
        <dbReference type="Proteomes" id="UP000287188"/>
    </source>
</evidence>
<dbReference type="Pfam" id="PF05626">
    <property type="entry name" value="DUF790"/>
    <property type="match status" value="1"/>
</dbReference>
<gene>
    <name evidence="2" type="ORF">KDK_16450</name>
</gene>
<evidence type="ECO:0000256" key="1">
    <source>
        <dbReference type="SAM" id="MobiDB-lite"/>
    </source>
</evidence>
<dbReference type="Proteomes" id="UP000287188">
    <property type="component" value="Unassembled WGS sequence"/>
</dbReference>
<dbReference type="RefSeq" id="WP_161977208.1">
    <property type="nucleotide sequence ID" value="NZ_BIFS01000001.1"/>
</dbReference>
<evidence type="ECO:0008006" key="4">
    <source>
        <dbReference type="Google" id="ProtNLM"/>
    </source>
</evidence>
<organism evidence="2 3">
    <name type="scientific">Dictyobacter kobayashii</name>
    <dbReference type="NCBI Taxonomy" id="2014872"/>
    <lineage>
        <taxon>Bacteria</taxon>
        <taxon>Bacillati</taxon>
        <taxon>Chloroflexota</taxon>
        <taxon>Ktedonobacteria</taxon>
        <taxon>Ktedonobacterales</taxon>
        <taxon>Dictyobacteraceae</taxon>
        <taxon>Dictyobacter</taxon>
    </lineage>
</organism>
<keyword evidence="3" id="KW-1185">Reference proteome</keyword>
<evidence type="ECO:0000313" key="2">
    <source>
        <dbReference type="EMBL" id="GCE17845.1"/>
    </source>
</evidence>
<dbReference type="EMBL" id="BIFS01000001">
    <property type="protein sequence ID" value="GCE17845.1"/>
    <property type="molecule type" value="Genomic_DNA"/>
</dbReference>
<proteinExistence type="predicted"/>
<dbReference type="AlphaFoldDB" id="A0A402AFI4"/>
<sequence length="387" mass="44178">MRLARLCRFLLGYSQKAGAKKPQLTPGIVEAEARVHFLQRAYTFAMDARLLQLLPQVGEKGQDQLVSDPSQLFDSSIEQNFSEAFFSLARNHGVDGWQLEREQEPLLLDKGIFLPDFVMTRGTRRIHFEILGFWTPAYRERKIQKLQFLRGRKDLVLAIPLDAKEAFRVIADDFPVVYYEGQLSVMDVLQVLQETYDDFSARLKLLDRTQIQQLARRQGFIPEQQCYTLLHCYRRSELAQAAALVCAQNAEDLAFVPGLGLYAQNWLEQLKQSFLSWLEQIPAHSASWHEALQKLRSLYPELQQAADATLETLVSLWDEIHIQRASIFDVTIELLAAPSGAVDSEPLASAEPEPLEQEAVRPARERRAATRKRSKKPSEIVQGDLWG</sequence>